<gene>
    <name evidence="1" type="ORF">B0H16DRAFT_1711074</name>
</gene>
<dbReference type="EMBL" id="JARKIB010000005">
    <property type="protein sequence ID" value="KAJ7779834.1"/>
    <property type="molecule type" value="Genomic_DNA"/>
</dbReference>
<keyword evidence="2" id="KW-1185">Reference proteome</keyword>
<sequence>MLAQIGDPRLEVYVITHIIVSWISVKSHPNHPWELEARGKECRNYFDDPEAVFILR</sequence>
<dbReference type="AlphaFoldDB" id="A0AAD7NXH1"/>
<evidence type="ECO:0000313" key="1">
    <source>
        <dbReference type="EMBL" id="KAJ7779834.1"/>
    </source>
</evidence>
<organism evidence="1 2">
    <name type="scientific">Mycena metata</name>
    <dbReference type="NCBI Taxonomy" id="1033252"/>
    <lineage>
        <taxon>Eukaryota</taxon>
        <taxon>Fungi</taxon>
        <taxon>Dikarya</taxon>
        <taxon>Basidiomycota</taxon>
        <taxon>Agaricomycotina</taxon>
        <taxon>Agaricomycetes</taxon>
        <taxon>Agaricomycetidae</taxon>
        <taxon>Agaricales</taxon>
        <taxon>Marasmiineae</taxon>
        <taxon>Mycenaceae</taxon>
        <taxon>Mycena</taxon>
    </lineage>
</organism>
<reference evidence="1" key="1">
    <citation type="submission" date="2023-03" db="EMBL/GenBank/DDBJ databases">
        <title>Massive genome expansion in bonnet fungi (Mycena s.s.) driven by repeated elements and novel gene families across ecological guilds.</title>
        <authorList>
            <consortium name="Lawrence Berkeley National Laboratory"/>
            <person name="Harder C.B."/>
            <person name="Miyauchi S."/>
            <person name="Viragh M."/>
            <person name="Kuo A."/>
            <person name="Thoen E."/>
            <person name="Andreopoulos B."/>
            <person name="Lu D."/>
            <person name="Skrede I."/>
            <person name="Drula E."/>
            <person name="Henrissat B."/>
            <person name="Morin E."/>
            <person name="Kohler A."/>
            <person name="Barry K."/>
            <person name="LaButti K."/>
            <person name="Morin E."/>
            <person name="Salamov A."/>
            <person name="Lipzen A."/>
            <person name="Mereny Z."/>
            <person name="Hegedus B."/>
            <person name="Baldrian P."/>
            <person name="Stursova M."/>
            <person name="Weitz H."/>
            <person name="Taylor A."/>
            <person name="Grigoriev I.V."/>
            <person name="Nagy L.G."/>
            <person name="Martin F."/>
            <person name="Kauserud H."/>
        </authorList>
    </citation>
    <scope>NUCLEOTIDE SEQUENCE</scope>
    <source>
        <strain evidence="1">CBHHK182m</strain>
    </source>
</reference>
<comment type="caution">
    <text evidence="1">The sequence shown here is derived from an EMBL/GenBank/DDBJ whole genome shotgun (WGS) entry which is preliminary data.</text>
</comment>
<accession>A0AAD7NXH1</accession>
<proteinExistence type="predicted"/>
<dbReference type="Proteomes" id="UP001215598">
    <property type="component" value="Unassembled WGS sequence"/>
</dbReference>
<evidence type="ECO:0000313" key="2">
    <source>
        <dbReference type="Proteomes" id="UP001215598"/>
    </source>
</evidence>
<name>A0AAD7NXH1_9AGAR</name>
<protein>
    <submittedName>
        <fullName evidence="1">Uncharacterized protein</fullName>
    </submittedName>
</protein>